<reference evidence="1 2" key="1">
    <citation type="journal article" date="2015" name="Genome Announc.">
        <title>Expanding the biotechnology potential of lactobacilli through comparative genomics of 213 strains and associated genera.</title>
        <authorList>
            <person name="Sun Z."/>
            <person name="Harris H.M."/>
            <person name="McCann A."/>
            <person name="Guo C."/>
            <person name="Argimon S."/>
            <person name="Zhang W."/>
            <person name="Yang X."/>
            <person name="Jeffery I.B."/>
            <person name="Cooney J.C."/>
            <person name="Kagawa T.F."/>
            <person name="Liu W."/>
            <person name="Song Y."/>
            <person name="Salvetti E."/>
            <person name="Wrobel A."/>
            <person name="Rasinkangas P."/>
            <person name="Parkhill J."/>
            <person name="Rea M.C."/>
            <person name="O'Sullivan O."/>
            <person name="Ritari J."/>
            <person name="Douillard F.P."/>
            <person name="Paul Ross R."/>
            <person name="Yang R."/>
            <person name="Briner A.E."/>
            <person name="Felis G.E."/>
            <person name="de Vos W.M."/>
            <person name="Barrangou R."/>
            <person name="Klaenhammer T.R."/>
            <person name="Caufield P.W."/>
            <person name="Cui Y."/>
            <person name="Zhang H."/>
            <person name="O'Toole P.W."/>
        </authorList>
    </citation>
    <scope>NUCLEOTIDE SEQUENCE [LARGE SCALE GENOMIC DNA]</scope>
    <source>
        <strain evidence="1 2">DSM 20444</strain>
    </source>
</reference>
<name>A0A0R2E3C3_9LACO</name>
<sequence length="111" mass="13029">MEVNIMRIFENFKELEESNKSLAQELLENFGEGDWQQDQLYVHDSLSEFAEYELTDGWYENNNLDRDYNGAPDLMDYIDTKSLGRDLSERWDISSHFLSENGSVVETGFGW</sequence>
<accession>A0A0R2E3C3</accession>
<dbReference type="PATRIC" id="fig|1046596.6.peg.2141"/>
<dbReference type="Proteomes" id="UP000050898">
    <property type="component" value="Unassembled WGS sequence"/>
</dbReference>
<dbReference type="EMBL" id="AYYH01000006">
    <property type="protein sequence ID" value="KRN10798.1"/>
    <property type="molecule type" value="Genomic_DNA"/>
</dbReference>
<protein>
    <submittedName>
        <fullName evidence="1">Uncharacterized protein</fullName>
    </submittedName>
</protein>
<evidence type="ECO:0000313" key="1">
    <source>
        <dbReference type="EMBL" id="KRN10798.1"/>
    </source>
</evidence>
<proteinExistence type="predicted"/>
<keyword evidence="2" id="KW-1185">Reference proteome</keyword>
<comment type="caution">
    <text evidence="1">The sequence shown here is derived from an EMBL/GenBank/DDBJ whole genome shotgun (WGS) entry which is preliminary data.</text>
</comment>
<dbReference type="AlphaFoldDB" id="A0A0R2E3C3"/>
<gene>
    <name evidence="1" type="ORF">FD00_GL002040</name>
</gene>
<evidence type="ECO:0000313" key="2">
    <source>
        <dbReference type="Proteomes" id="UP000050898"/>
    </source>
</evidence>
<organism evidence="1 2">
    <name type="scientific">Liquorilactobacillus mali KCTC 3596 = DSM 20444</name>
    <dbReference type="NCBI Taxonomy" id="1046596"/>
    <lineage>
        <taxon>Bacteria</taxon>
        <taxon>Bacillati</taxon>
        <taxon>Bacillota</taxon>
        <taxon>Bacilli</taxon>
        <taxon>Lactobacillales</taxon>
        <taxon>Lactobacillaceae</taxon>
        <taxon>Liquorilactobacillus</taxon>
    </lineage>
</organism>